<organism evidence="1 2">
    <name type="scientific">Paenibacillus alvei</name>
    <name type="common">Bacillus alvei</name>
    <dbReference type="NCBI Taxonomy" id="44250"/>
    <lineage>
        <taxon>Bacteria</taxon>
        <taxon>Bacillati</taxon>
        <taxon>Bacillota</taxon>
        <taxon>Bacilli</taxon>
        <taxon>Bacillales</taxon>
        <taxon>Paenibacillaceae</taxon>
        <taxon>Paenibacillus</taxon>
    </lineage>
</organism>
<evidence type="ECO:0000313" key="1">
    <source>
        <dbReference type="EMBL" id="MCY9764836.1"/>
    </source>
</evidence>
<dbReference type="RefSeq" id="WP_268598980.1">
    <property type="nucleotide sequence ID" value="NZ_JAMDNP010000126.1"/>
</dbReference>
<dbReference type="Proteomes" id="UP001527181">
    <property type="component" value="Unassembled WGS sequence"/>
</dbReference>
<protein>
    <submittedName>
        <fullName evidence="1">Uncharacterized protein</fullName>
    </submittedName>
</protein>
<sequence>MYTIQEARAIDYLLKYLSQNPRSAIYNKNPKLVVELNSVLWYGDFVQLDNEFPYYKQINPYGNGVTTKYLDIESENSPAVFKETLTAYRELLNQYPRVIAQISDLDLLFSLFTKLVKDLNLTNEDIPLPPYLLNAKTLDGSSGLPFFNLTGVKNINLVSLILID</sequence>
<dbReference type="EMBL" id="JAMDNP010000126">
    <property type="protein sequence ID" value="MCY9764836.1"/>
    <property type="molecule type" value="Genomic_DNA"/>
</dbReference>
<name>A0ABT4H771_PAEAL</name>
<evidence type="ECO:0000313" key="2">
    <source>
        <dbReference type="Proteomes" id="UP001527181"/>
    </source>
</evidence>
<proteinExistence type="predicted"/>
<keyword evidence="2" id="KW-1185">Reference proteome</keyword>
<comment type="caution">
    <text evidence="1">The sequence shown here is derived from an EMBL/GenBank/DDBJ whole genome shotgun (WGS) entry which is preliminary data.</text>
</comment>
<accession>A0ABT4H771</accession>
<reference evidence="1 2" key="1">
    <citation type="submission" date="2022-05" db="EMBL/GenBank/DDBJ databases">
        <title>Genome Sequencing of Bee-Associated Microbes.</title>
        <authorList>
            <person name="Dunlap C."/>
        </authorList>
    </citation>
    <scope>NUCLEOTIDE SEQUENCE [LARGE SCALE GENOMIC DNA]</scope>
    <source>
        <strain evidence="1 2">NRRL B-04010</strain>
    </source>
</reference>
<gene>
    <name evidence="1" type="ORF">M5X12_30545</name>
</gene>